<protein>
    <submittedName>
        <fullName evidence="6">Alpha-galactosidase</fullName>
    </submittedName>
</protein>
<dbReference type="SUPFAM" id="SSF51445">
    <property type="entry name" value="(Trans)glycosidases"/>
    <property type="match status" value="1"/>
</dbReference>
<dbReference type="Gene3D" id="2.60.120.260">
    <property type="entry name" value="Galactose-binding domain-like"/>
    <property type="match status" value="1"/>
</dbReference>
<evidence type="ECO:0000256" key="1">
    <source>
        <dbReference type="ARBA" id="ARBA00009743"/>
    </source>
</evidence>
<dbReference type="AlphaFoldDB" id="K1TC68"/>
<dbReference type="InterPro" id="IPR041233">
    <property type="entry name" value="Melibiase_C"/>
</dbReference>
<dbReference type="Pfam" id="PF17801">
    <property type="entry name" value="Melibiase_C"/>
    <property type="match status" value="1"/>
</dbReference>
<name>K1TC68_9ZZZZ</name>
<dbReference type="PRINTS" id="PR00740">
    <property type="entry name" value="GLHYDRLASE27"/>
</dbReference>
<proteinExistence type="inferred from homology"/>
<dbReference type="InterPro" id="IPR017853">
    <property type="entry name" value="GH"/>
</dbReference>
<dbReference type="EMBL" id="AJWY01009972">
    <property type="protein sequence ID" value="EKC56836.1"/>
    <property type="molecule type" value="Genomic_DNA"/>
</dbReference>
<accession>K1TC68</accession>
<dbReference type="InterPro" id="IPR008979">
    <property type="entry name" value="Galactose-bd-like_sf"/>
</dbReference>
<dbReference type="PANTHER" id="PTHR11452:SF75">
    <property type="entry name" value="ALPHA-GALACTOSIDASE MEL1"/>
    <property type="match status" value="1"/>
</dbReference>
<dbReference type="Gene3D" id="2.60.40.1180">
    <property type="entry name" value="Golgi alpha-mannosidase II"/>
    <property type="match status" value="1"/>
</dbReference>
<organism evidence="6">
    <name type="scientific">human gut metagenome</name>
    <dbReference type="NCBI Taxonomy" id="408170"/>
    <lineage>
        <taxon>unclassified sequences</taxon>
        <taxon>metagenomes</taxon>
        <taxon>organismal metagenomes</taxon>
    </lineage>
</organism>
<dbReference type="SUPFAM" id="SSF51011">
    <property type="entry name" value="Glycosyl hydrolase domain"/>
    <property type="match status" value="1"/>
</dbReference>
<dbReference type="InterPro" id="IPR002241">
    <property type="entry name" value="Glyco_hydro_27"/>
</dbReference>
<feature type="domain" description="Alpha galactosidase C-terminal" evidence="5">
    <location>
        <begin position="286"/>
        <end position="345"/>
    </location>
</feature>
<keyword evidence="4" id="KW-0326">Glycosidase</keyword>
<dbReference type="Pfam" id="PF16499">
    <property type="entry name" value="Melibiase_2"/>
    <property type="match status" value="1"/>
</dbReference>
<dbReference type="InterPro" id="IPR013780">
    <property type="entry name" value="Glyco_hydro_b"/>
</dbReference>
<comment type="similarity">
    <text evidence="1">Belongs to the glycosyl hydrolase 27 family.</text>
</comment>
<evidence type="ECO:0000259" key="5">
    <source>
        <dbReference type="Pfam" id="PF17801"/>
    </source>
</evidence>
<evidence type="ECO:0000313" key="6">
    <source>
        <dbReference type="EMBL" id="EKC56836.1"/>
    </source>
</evidence>
<keyword evidence="2" id="KW-0732">Signal</keyword>
<feature type="non-terminal residue" evidence="6">
    <location>
        <position position="351"/>
    </location>
</feature>
<evidence type="ECO:0000256" key="2">
    <source>
        <dbReference type="ARBA" id="ARBA00022729"/>
    </source>
</evidence>
<sequence length="351" mass="39220">MVLEAENGELYGTAKVITDAKGSYISHLDSGNGSVRFSFVNVPEDGEYALTVVFVKSANRKKKYLEITVNADESYPMEFPETKAWSREGRTQTLISLNKGDNTIELKNPIGSPMDSAATQYKNMGKELKRATKLYAEKHNVPEKPIVYSICEWGTNQPWKWGAEAGNLWRTTPDIKPIWPSVLAIYEANVRLYKYASVGAWNDPDMLEVGNGKLTYEENKSHFSLWCMMAAPLILGNDIRTFINSDGEVDESNKVLSILKNKELIAIDQDKKGCQCRRVKTNVISDVLVKPLEGGEVAVCLFNKSPSTLNMTVSLKSIADEAFVDLNNSGNYQYTELWDNETSVTNDKITA</sequence>
<dbReference type="CDD" id="cd14792">
    <property type="entry name" value="GH27"/>
    <property type="match status" value="1"/>
</dbReference>
<evidence type="ECO:0000256" key="3">
    <source>
        <dbReference type="ARBA" id="ARBA00022801"/>
    </source>
</evidence>
<evidence type="ECO:0000256" key="4">
    <source>
        <dbReference type="ARBA" id="ARBA00023295"/>
    </source>
</evidence>
<dbReference type="Gene3D" id="3.20.20.70">
    <property type="entry name" value="Aldolase class I"/>
    <property type="match status" value="1"/>
</dbReference>
<dbReference type="GO" id="GO:0005975">
    <property type="term" value="P:carbohydrate metabolic process"/>
    <property type="evidence" value="ECO:0007669"/>
    <property type="project" value="InterPro"/>
</dbReference>
<dbReference type="SUPFAM" id="SSF49785">
    <property type="entry name" value="Galactose-binding domain-like"/>
    <property type="match status" value="1"/>
</dbReference>
<dbReference type="InterPro" id="IPR013785">
    <property type="entry name" value="Aldolase_TIM"/>
</dbReference>
<reference evidence="6" key="1">
    <citation type="journal article" date="2013" name="Environ. Microbiol.">
        <title>Microbiota from the distal guts of lean and obese adolescents exhibit partial functional redundancy besides clear differences in community structure.</title>
        <authorList>
            <person name="Ferrer M."/>
            <person name="Ruiz A."/>
            <person name="Lanza F."/>
            <person name="Haange S.B."/>
            <person name="Oberbach A."/>
            <person name="Till H."/>
            <person name="Bargiela R."/>
            <person name="Campoy C."/>
            <person name="Segura M.T."/>
            <person name="Richter M."/>
            <person name="von Bergen M."/>
            <person name="Seifert J."/>
            <person name="Suarez A."/>
        </authorList>
    </citation>
    <scope>NUCLEOTIDE SEQUENCE</scope>
</reference>
<gene>
    <name evidence="6" type="ORF">LEA_14639</name>
</gene>
<keyword evidence="3" id="KW-0378">Hydrolase</keyword>
<dbReference type="PANTHER" id="PTHR11452">
    <property type="entry name" value="ALPHA-GALACTOSIDASE/ALPHA-N-ACETYLGALACTOSAMINIDASE"/>
    <property type="match status" value="1"/>
</dbReference>
<comment type="caution">
    <text evidence="6">The sequence shown here is derived from an EMBL/GenBank/DDBJ whole genome shotgun (WGS) entry which is preliminary data.</text>
</comment>
<dbReference type="GO" id="GO:0004553">
    <property type="term" value="F:hydrolase activity, hydrolyzing O-glycosyl compounds"/>
    <property type="evidence" value="ECO:0007669"/>
    <property type="project" value="InterPro"/>
</dbReference>